<evidence type="ECO:0000313" key="6">
    <source>
        <dbReference type="Proteomes" id="UP001170717"/>
    </source>
</evidence>
<dbReference type="PANTHER" id="PTHR30146">
    <property type="entry name" value="LACI-RELATED TRANSCRIPTIONAL REPRESSOR"/>
    <property type="match status" value="1"/>
</dbReference>
<accession>A0AAW7Z9C7</accession>
<dbReference type="PROSITE" id="PS00356">
    <property type="entry name" value="HTH_LACI_1"/>
    <property type="match status" value="1"/>
</dbReference>
<dbReference type="Pfam" id="PF00356">
    <property type="entry name" value="LacI"/>
    <property type="match status" value="1"/>
</dbReference>
<evidence type="ECO:0000313" key="5">
    <source>
        <dbReference type="EMBL" id="MDO6579392.1"/>
    </source>
</evidence>
<dbReference type="SMART" id="SM00354">
    <property type="entry name" value="HTH_LACI"/>
    <property type="match status" value="1"/>
</dbReference>
<dbReference type="PRINTS" id="PR00036">
    <property type="entry name" value="HTHLACI"/>
</dbReference>
<dbReference type="GO" id="GO:0003700">
    <property type="term" value="F:DNA-binding transcription factor activity"/>
    <property type="evidence" value="ECO:0007669"/>
    <property type="project" value="TreeGrafter"/>
</dbReference>
<reference evidence="5" key="1">
    <citation type="submission" date="2023-07" db="EMBL/GenBank/DDBJ databases">
        <title>Genome content predicts the carbon catabolic preferences of heterotrophic bacteria.</title>
        <authorList>
            <person name="Gralka M."/>
        </authorList>
    </citation>
    <scope>NUCLEOTIDE SEQUENCE</scope>
    <source>
        <strain evidence="5">F2M12</strain>
    </source>
</reference>
<organism evidence="5 6">
    <name type="scientific">Alteromonas stellipolaris</name>
    <dbReference type="NCBI Taxonomy" id="233316"/>
    <lineage>
        <taxon>Bacteria</taxon>
        <taxon>Pseudomonadati</taxon>
        <taxon>Pseudomonadota</taxon>
        <taxon>Gammaproteobacteria</taxon>
        <taxon>Alteromonadales</taxon>
        <taxon>Alteromonadaceae</taxon>
        <taxon>Alteromonas/Salinimonas group</taxon>
        <taxon>Alteromonas</taxon>
    </lineage>
</organism>
<keyword evidence="2 5" id="KW-0238">DNA-binding</keyword>
<dbReference type="Proteomes" id="UP001170717">
    <property type="component" value="Unassembled WGS sequence"/>
</dbReference>
<comment type="caution">
    <text evidence="5">The sequence shown here is derived from an EMBL/GenBank/DDBJ whole genome shotgun (WGS) entry which is preliminary data.</text>
</comment>
<dbReference type="EMBL" id="JAUOQI010000019">
    <property type="protein sequence ID" value="MDO6579392.1"/>
    <property type="molecule type" value="Genomic_DNA"/>
</dbReference>
<dbReference type="AlphaFoldDB" id="A0AAW7Z9C7"/>
<dbReference type="Gene3D" id="1.10.260.40">
    <property type="entry name" value="lambda repressor-like DNA-binding domains"/>
    <property type="match status" value="1"/>
</dbReference>
<keyword evidence="3" id="KW-0804">Transcription</keyword>
<evidence type="ECO:0000256" key="2">
    <source>
        <dbReference type="ARBA" id="ARBA00023125"/>
    </source>
</evidence>
<dbReference type="SUPFAM" id="SSF47413">
    <property type="entry name" value="lambda repressor-like DNA-binding domains"/>
    <property type="match status" value="1"/>
</dbReference>
<dbReference type="PANTHER" id="PTHR30146:SF109">
    <property type="entry name" value="HTH-TYPE TRANSCRIPTIONAL REGULATOR GALS"/>
    <property type="match status" value="1"/>
</dbReference>
<dbReference type="RefSeq" id="WP_303539021.1">
    <property type="nucleotide sequence ID" value="NZ_JAUOQI010000019.1"/>
</dbReference>
<gene>
    <name evidence="5" type="ORF">Q4527_18485</name>
</gene>
<protein>
    <submittedName>
        <fullName evidence="5">LacI family DNA-binding transcriptional regulator</fullName>
    </submittedName>
</protein>
<dbReference type="SUPFAM" id="SSF53822">
    <property type="entry name" value="Periplasmic binding protein-like I"/>
    <property type="match status" value="1"/>
</dbReference>
<dbReference type="GO" id="GO:0000976">
    <property type="term" value="F:transcription cis-regulatory region binding"/>
    <property type="evidence" value="ECO:0007669"/>
    <property type="project" value="TreeGrafter"/>
</dbReference>
<proteinExistence type="predicted"/>
<dbReference type="PROSITE" id="PS50932">
    <property type="entry name" value="HTH_LACI_2"/>
    <property type="match status" value="1"/>
</dbReference>
<dbReference type="InterPro" id="IPR010982">
    <property type="entry name" value="Lambda_DNA-bd_dom_sf"/>
</dbReference>
<dbReference type="CDD" id="cd01392">
    <property type="entry name" value="HTH_LacI"/>
    <property type="match status" value="1"/>
</dbReference>
<dbReference type="Gene3D" id="3.40.50.2300">
    <property type="match status" value="2"/>
</dbReference>
<dbReference type="InterPro" id="IPR046335">
    <property type="entry name" value="LacI/GalR-like_sensor"/>
</dbReference>
<feature type="domain" description="HTH lacI-type" evidence="4">
    <location>
        <begin position="6"/>
        <end position="60"/>
    </location>
</feature>
<dbReference type="Pfam" id="PF13377">
    <property type="entry name" value="Peripla_BP_3"/>
    <property type="match status" value="1"/>
</dbReference>
<evidence type="ECO:0000256" key="3">
    <source>
        <dbReference type="ARBA" id="ARBA00023163"/>
    </source>
</evidence>
<name>A0AAW7Z9C7_9ALTE</name>
<dbReference type="InterPro" id="IPR000843">
    <property type="entry name" value="HTH_LacI"/>
</dbReference>
<dbReference type="InterPro" id="IPR028082">
    <property type="entry name" value="Peripla_BP_I"/>
</dbReference>
<keyword evidence="1" id="KW-0805">Transcription regulation</keyword>
<sequence length="325" mass="36184">MVAQTVTIKDIAKLANVSIATVSRVLNHNGKVKSSTKTKIQRVIDKMNFKPNAYARDLVRSRVSSLGVIYPHFSFDCHAFIGISQKNTAAPLPAFIAQTAHSELEEDVCIQNMNASYCSGIVLCQSRATTQTLNSWAKKLPHLFCIDRQLTSSPFQNVTFNHLEAGVLQATEALKNGGKYGIVIHSTKMDHASSQRFAGTIGKLSGSKHNIEFETFHIDLCNIDSSIELVMKHEAQFKRADFVIAENDFSAYGVVEALKALAVNIPHEVTVIGFGNHMISTISYPKLTTVQYPFHQMLHEVVHRIEKQTIQTNQFRPTLVKRQTS</sequence>
<evidence type="ECO:0000256" key="1">
    <source>
        <dbReference type="ARBA" id="ARBA00023015"/>
    </source>
</evidence>
<evidence type="ECO:0000259" key="4">
    <source>
        <dbReference type="PROSITE" id="PS50932"/>
    </source>
</evidence>